<organism evidence="2 3">
    <name type="scientific">Babesia caballi</name>
    <dbReference type="NCBI Taxonomy" id="5871"/>
    <lineage>
        <taxon>Eukaryota</taxon>
        <taxon>Sar</taxon>
        <taxon>Alveolata</taxon>
        <taxon>Apicomplexa</taxon>
        <taxon>Aconoidasida</taxon>
        <taxon>Piroplasmida</taxon>
        <taxon>Babesiidae</taxon>
        <taxon>Babesia</taxon>
    </lineage>
</organism>
<evidence type="ECO:0000313" key="2">
    <source>
        <dbReference type="EMBL" id="GIX64712.1"/>
    </source>
</evidence>
<dbReference type="EMBL" id="BPLF01000003">
    <property type="protein sequence ID" value="GIX64712.1"/>
    <property type="molecule type" value="Genomic_DNA"/>
</dbReference>
<accession>A0AAV4LY25</accession>
<name>A0AAV4LY25_BABCB</name>
<dbReference type="Proteomes" id="UP001497744">
    <property type="component" value="Unassembled WGS sequence"/>
</dbReference>
<sequence length="346" mass="37635">MSEPKKLTQQPKNLKEAIDWVIKIKKLSAIDKLAEALEKLLKHDGSEVAVKVLENYRHISESVIKELADANQKMKTPKDRFHFTYTALDNLSHGLNPFPSGSAAISREEAEKWVSSVDGSNLQKLIKTFAGGLESFKSSILQGSNNSAYNSAPSWKTLTDSDKRERAAILLGIMPVVYIGLTYLYWQCAPVQGSPDKDLWAQKNLSQNNDITKYMVAFGHAENDLNTSNNGGTIAAQLQSAFSSELQTAYDSAKPNKSENTSPSYPEFLGKLQETALGSTPSTSTSPLTALYLLSYYYITNSLYTVQPTSPDTPSFAGYSGLTALAGGAYGFNLCGLGTLMGALLT</sequence>
<keyword evidence="1" id="KW-0472">Membrane</keyword>
<keyword evidence="1" id="KW-0812">Transmembrane</keyword>
<dbReference type="InterPro" id="IPR024751">
    <property type="entry name" value="VESA1"/>
</dbReference>
<dbReference type="Pfam" id="PF12785">
    <property type="entry name" value="VESA1_N"/>
    <property type="match status" value="1"/>
</dbReference>
<feature type="transmembrane region" description="Helical" evidence="1">
    <location>
        <begin position="167"/>
        <end position="186"/>
    </location>
</feature>
<keyword evidence="1" id="KW-1133">Transmembrane helix</keyword>
<dbReference type="AlphaFoldDB" id="A0AAV4LY25"/>
<dbReference type="RefSeq" id="XP_067716781.1">
    <property type="nucleotide sequence ID" value="XM_067860680.1"/>
</dbReference>
<proteinExistence type="predicted"/>
<protein>
    <submittedName>
        <fullName evidence="2">Variant erythrocyte surface antigen-1 family protein</fullName>
    </submittedName>
</protein>
<comment type="caution">
    <text evidence="2">The sequence shown here is derived from an EMBL/GenBank/DDBJ whole genome shotgun (WGS) entry which is preliminary data.</text>
</comment>
<reference evidence="2 3" key="1">
    <citation type="submission" date="2021-06" db="EMBL/GenBank/DDBJ databases">
        <title>Genome sequence of Babesia caballi.</title>
        <authorList>
            <person name="Yamagishi J."/>
            <person name="Kidaka T."/>
            <person name="Ochi A."/>
        </authorList>
    </citation>
    <scope>NUCLEOTIDE SEQUENCE [LARGE SCALE GENOMIC DNA]</scope>
    <source>
        <strain evidence="2">USDA-D6B2</strain>
    </source>
</reference>
<evidence type="ECO:0000256" key="1">
    <source>
        <dbReference type="SAM" id="Phobius"/>
    </source>
</evidence>
<dbReference type="GeneID" id="94196193"/>
<evidence type="ECO:0000313" key="3">
    <source>
        <dbReference type="Proteomes" id="UP001497744"/>
    </source>
</evidence>
<keyword evidence="3" id="KW-1185">Reference proteome</keyword>
<gene>
    <name evidence="2" type="ORF">BcabD6B2_41470</name>
</gene>